<comment type="caution">
    <text evidence="3">The sequence shown here is derived from an EMBL/GenBank/DDBJ whole genome shotgun (WGS) entry which is preliminary data.</text>
</comment>
<dbReference type="PROSITE" id="PS51832">
    <property type="entry name" value="HD_GYP"/>
    <property type="match status" value="1"/>
</dbReference>
<dbReference type="Gene3D" id="2.30.110.10">
    <property type="entry name" value="Electron Transport, Fmn-binding Protein, Chain A"/>
    <property type="match status" value="1"/>
</dbReference>
<dbReference type="OrthoDB" id="9816273at2"/>
<feature type="domain" description="HD-GYP" evidence="2">
    <location>
        <begin position="347"/>
        <end position="545"/>
    </location>
</feature>
<dbReference type="InterPro" id="IPR009875">
    <property type="entry name" value="PilZ_domain"/>
</dbReference>
<keyword evidence="4" id="KW-1185">Reference proteome</keyword>
<proteinExistence type="predicted"/>
<accession>A0A5A9W223</accession>
<sequence>MDKPELEIVSNTKPEPEGERIQAKREISSMLKQVSERITALTLEPADTPYSLTAYLNEVNLEEGYLAFDPPLPENRRHLLANRLVTLITRHNGCRLTCPDLTLTSHVEANGELQYRASWPEEVFYLQRRRAYRAPVRPLLDIIAHLQNEVTEKMTGRLRDLSVEGCRLEFSGQLPAGEAVLTQPLSLLLCFPNGESFELKLQPLRLEYLADKNLSYLGCQFDDPSAHQRQQLNRVVGDLQRDFIHFSRQGTLEGTPTLFIPQRQTILAEMKPDLEATEQAATTETNAEKAPPSPEATKKSRTQAPVQPQRAYDAGIIAIKHLAVKFRAGQTLPLNEALDATDQLLRAWQEDRQALLIQRFRRDRQSPLFDHSLSVALLLVDVVARQYPDQVQSPTLTGLILGGFCHDLAYSLLPGGLTYQTGLAAEEEKQALRKAHQRLVEALKECRDITPEALRIVTESHELLDGEGWPQGLAGDHLSKIGKLSACINALDRFSHIEKKGYLIYHPLAGLRHLLQQPEKYHSGSVKFLWRQLGKYPLGSLVKLSDQSLALVMRQDEDGLPLHLRRVYQLDQHTHLPPRDLYLPESGLEILGSSHPQLYDLDLDLLRPALRTEH</sequence>
<name>A0A5A9W223_9GAMM</name>
<feature type="region of interest" description="Disordered" evidence="1">
    <location>
        <begin position="276"/>
        <end position="306"/>
    </location>
</feature>
<gene>
    <name evidence="3" type="ORF">E1H14_08150</name>
</gene>
<dbReference type="Pfam" id="PF07238">
    <property type="entry name" value="PilZ"/>
    <property type="match status" value="1"/>
</dbReference>
<evidence type="ECO:0000256" key="1">
    <source>
        <dbReference type="SAM" id="MobiDB-lite"/>
    </source>
</evidence>
<dbReference type="GO" id="GO:0035438">
    <property type="term" value="F:cyclic-di-GMP binding"/>
    <property type="evidence" value="ECO:0007669"/>
    <property type="project" value="InterPro"/>
</dbReference>
<dbReference type="RefSeq" id="WP_149390956.1">
    <property type="nucleotide sequence ID" value="NZ_SMRS01000005.1"/>
</dbReference>
<evidence type="ECO:0000313" key="4">
    <source>
        <dbReference type="Proteomes" id="UP000325302"/>
    </source>
</evidence>
<reference evidence="3 4" key="1">
    <citation type="submission" date="2019-03" db="EMBL/GenBank/DDBJ databases">
        <title>Nitrincola sp. nov. isolated from an Indian soda lake.</title>
        <authorList>
            <person name="Joshi A."/>
            <person name="Thite S.V."/>
            <person name="Joseph N."/>
            <person name="Dhotre D."/>
            <person name="Moorthy M."/>
            <person name="Shouche Y.S."/>
        </authorList>
    </citation>
    <scope>NUCLEOTIDE SEQUENCE [LARGE SCALE GENOMIC DNA]</scope>
    <source>
        <strain evidence="3 4">MEB193</strain>
    </source>
</reference>
<dbReference type="Gene3D" id="2.40.10.220">
    <property type="entry name" value="predicted glycosyltransferase like domains"/>
    <property type="match status" value="1"/>
</dbReference>
<feature type="region of interest" description="Disordered" evidence="1">
    <location>
        <begin position="1"/>
        <end position="20"/>
    </location>
</feature>
<dbReference type="Proteomes" id="UP000325302">
    <property type="component" value="Unassembled WGS sequence"/>
</dbReference>
<organism evidence="3 4">
    <name type="scientific">Nitrincola tapanii</name>
    <dbReference type="NCBI Taxonomy" id="1708751"/>
    <lineage>
        <taxon>Bacteria</taxon>
        <taxon>Pseudomonadati</taxon>
        <taxon>Pseudomonadota</taxon>
        <taxon>Gammaproteobacteria</taxon>
        <taxon>Oceanospirillales</taxon>
        <taxon>Oceanospirillaceae</taxon>
        <taxon>Nitrincola</taxon>
    </lineage>
</organism>
<dbReference type="Gene3D" id="1.10.3210.10">
    <property type="entry name" value="Hypothetical protein af1432"/>
    <property type="match status" value="1"/>
</dbReference>
<dbReference type="InterPro" id="IPR037522">
    <property type="entry name" value="HD_GYP_dom"/>
</dbReference>
<dbReference type="AlphaFoldDB" id="A0A5A9W223"/>
<dbReference type="EMBL" id="SMRS01000005">
    <property type="protein sequence ID" value="KAA0874776.1"/>
    <property type="molecule type" value="Genomic_DNA"/>
</dbReference>
<protein>
    <recommendedName>
        <fullName evidence="2">HD-GYP domain-containing protein</fullName>
    </recommendedName>
</protein>
<dbReference type="InterPro" id="IPR012349">
    <property type="entry name" value="Split_barrel_FMN-bd"/>
</dbReference>
<evidence type="ECO:0000259" key="2">
    <source>
        <dbReference type="PROSITE" id="PS51832"/>
    </source>
</evidence>
<evidence type="ECO:0000313" key="3">
    <source>
        <dbReference type="EMBL" id="KAA0874776.1"/>
    </source>
</evidence>